<dbReference type="SUPFAM" id="SSF57783">
    <property type="entry name" value="Zinc beta-ribbon"/>
    <property type="match status" value="1"/>
</dbReference>
<keyword evidence="9" id="KW-1185">Reference proteome</keyword>
<dbReference type="GeneID" id="5701161"/>
<dbReference type="PANTHER" id="PTHR11239:SF14">
    <property type="entry name" value="DNA-DIRECTED RNA POLYMERASE I SUBUNIT RPA12"/>
    <property type="match status" value="1"/>
</dbReference>
<dbReference type="GO" id="GO:0006363">
    <property type="term" value="P:termination of RNA polymerase I transcription"/>
    <property type="evidence" value="ECO:0000318"/>
    <property type="project" value="GO_Central"/>
</dbReference>
<evidence type="ECO:0000313" key="9">
    <source>
        <dbReference type="Proteomes" id="UP000001548"/>
    </source>
</evidence>
<dbReference type="PROSITE" id="PS51133">
    <property type="entry name" value="ZF_TFIIS_2"/>
    <property type="match status" value="1"/>
</dbReference>
<dbReference type="EMBL" id="AACB03000004">
    <property type="protein sequence ID" value="KAE8302044.1"/>
    <property type="molecule type" value="Genomic_DNA"/>
</dbReference>
<dbReference type="STRING" id="184922.A8BBB2"/>
<keyword evidence="2 7" id="KW-0240">DNA-directed RNA polymerase</keyword>
<comment type="subcellular location">
    <subcellularLocation>
        <location evidence="1">Nucleus</location>
        <location evidence="1">Nucleolus</location>
    </subcellularLocation>
</comment>
<dbReference type="HOGENOM" id="CLU_093932_3_0_1"/>
<dbReference type="InterPro" id="IPR001222">
    <property type="entry name" value="Znf_TFIIS"/>
</dbReference>
<keyword evidence="4" id="KW-0863">Zinc-finger</keyword>
<dbReference type="OMA" id="TIFFECC"/>
<evidence type="ECO:0000313" key="8">
    <source>
        <dbReference type="EMBL" id="KAE8302044.1"/>
    </source>
</evidence>
<evidence type="ECO:0000256" key="3">
    <source>
        <dbReference type="ARBA" id="ARBA00022723"/>
    </source>
</evidence>
<evidence type="ECO:0000256" key="7">
    <source>
        <dbReference type="PIRNR" id="PIRNR005586"/>
    </source>
</evidence>
<keyword evidence="5" id="KW-0862">Zinc</keyword>
<dbReference type="GO" id="GO:0003899">
    <property type="term" value="F:DNA-directed RNA polymerase activity"/>
    <property type="evidence" value="ECO:0007669"/>
    <property type="project" value="InterPro"/>
</dbReference>
<protein>
    <recommendedName>
        <fullName evidence="7">DNA-directed RNA polymerase subunit</fullName>
    </recommendedName>
</protein>
<comment type="similarity">
    <text evidence="7">Belongs to the archaeal rpoM/eukaryotic RPA12/RPB9/RPC11 RNA polymerase family.</text>
</comment>
<dbReference type="AlphaFoldDB" id="A8BBB2"/>
<evidence type="ECO:0000256" key="5">
    <source>
        <dbReference type="ARBA" id="ARBA00022833"/>
    </source>
</evidence>
<dbReference type="KEGG" id="gla:GL50803_008518"/>
<comment type="caution">
    <text evidence="8">The sequence shown here is derived from an EMBL/GenBank/DDBJ whole genome shotgun (WGS) entry which is preliminary data.</text>
</comment>
<proteinExistence type="inferred from homology"/>
<keyword evidence="7" id="KW-0804">Transcription</keyword>
<dbReference type="GO" id="GO:0008270">
    <property type="term" value="F:zinc ion binding"/>
    <property type="evidence" value="ECO:0007669"/>
    <property type="project" value="UniProtKB-KW"/>
</dbReference>
<sequence>MPSFCQECATILETMGPYDYCALCQKKYERARQGDVVTSEVHLQTHYVAQERMTENRPVIDETCPKCHHGQAYYASMQMRSADEGQTIFFECCSCGHKYRTNT</sequence>
<dbReference type="VEuPathDB" id="GiardiaDB:GL50803_8518"/>
<name>A8BBB2_GIAIC</name>
<dbReference type="PANTHER" id="PTHR11239">
    <property type="entry name" value="DNA-DIRECTED RNA POLYMERASE"/>
    <property type="match status" value="1"/>
</dbReference>
<evidence type="ECO:0000256" key="4">
    <source>
        <dbReference type="ARBA" id="ARBA00022771"/>
    </source>
</evidence>
<dbReference type="CDD" id="cd10507">
    <property type="entry name" value="Zn-ribbon_RPA12"/>
    <property type="match status" value="1"/>
</dbReference>
<dbReference type="InterPro" id="IPR012164">
    <property type="entry name" value="Rpa12/Rpb9/Rpc10/TFS"/>
</dbReference>
<keyword evidence="3" id="KW-0479">Metal-binding</keyword>
<keyword evidence="6 7" id="KW-0539">Nucleus</keyword>
<comment type="function">
    <text evidence="7">DNA-dependent RNA polymerase catalyzes the transcription of DNA into RNA using the four ribonucleoside triphosphates as substrates.</text>
</comment>
<accession>A8BBB2</accession>
<dbReference type="Gene3D" id="2.20.25.10">
    <property type="match status" value="1"/>
</dbReference>
<evidence type="ECO:0000256" key="1">
    <source>
        <dbReference type="ARBA" id="ARBA00004604"/>
    </source>
</evidence>
<dbReference type="RefSeq" id="XP_001708251.1">
    <property type="nucleotide sequence ID" value="XM_001708199.1"/>
</dbReference>
<organism evidence="8 9">
    <name type="scientific">Giardia intestinalis (strain ATCC 50803 / WB clone C6)</name>
    <name type="common">Giardia lamblia</name>
    <dbReference type="NCBI Taxonomy" id="184922"/>
    <lineage>
        <taxon>Eukaryota</taxon>
        <taxon>Metamonada</taxon>
        <taxon>Diplomonadida</taxon>
        <taxon>Hexamitidae</taxon>
        <taxon>Giardiinae</taxon>
        <taxon>Giardia</taxon>
    </lineage>
</organism>
<gene>
    <name evidence="8" type="ORF">GL50803_008518</name>
</gene>
<dbReference type="Pfam" id="PF01096">
    <property type="entry name" value="Zn_ribbon_TFIIS"/>
    <property type="match status" value="1"/>
</dbReference>
<dbReference type="GO" id="GO:0003676">
    <property type="term" value="F:nucleic acid binding"/>
    <property type="evidence" value="ECO:0007669"/>
    <property type="project" value="InterPro"/>
</dbReference>
<dbReference type="InterPro" id="IPR034004">
    <property type="entry name" value="Zn_ribbon_RPA12_C"/>
</dbReference>
<dbReference type="FunCoup" id="A8BBB2">
    <property type="interactions" value="219"/>
</dbReference>
<dbReference type="GO" id="GO:0005736">
    <property type="term" value="C:RNA polymerase I complex"/>
    <property type="evidence" value="ECO:0000318"/>
    <property type="project" value="GO_Central"/>
</dbReference>
<dbReference type="Proteomes" id="UP000001548">
    <property type="component" value="Unassembled WGS sequence"/>
</dbReference>
<dbReference type="SMART" id="SM00440">
    <property type="entry name" value="ZnF_C2C2"/>
    <property type="match status" value="1"/>
</dbReference>
<evidence type="ECO:0000256" key="2">
    <source>
        <dbReference type="ARBA" id="ARBA00022478"/>
    </source>
</evidence>
<evidence type="ECO:0000256" key="6">
    <source>
        <dbReference type="ARBA" id="ARBA00023242"/>
    </source>
</evidence>
<dbReference type="PIRSF" id="PIRSF005586">
    <property type="entry name" value="RNApol_RpoM"/>
    <property type="match status" value="1"/>
</dbReference>
<reference evidence="8 9" key="1">
    <citation type="journal article" date="2007" name="Science">
        <title>Genomic minimalism in the early diverging intestinal parasite Giardia lamblia.</title>
        <authorList>
            <person name="Morrison H.G."/>
            <person name="McArthur A.G."/>
            <person name="Gillin F.D."/>
            <person name="Aley S.B."/>
            <person name="Adam R.D."/>
            <person name="Olsen G.J."/>
            <person name="Best A.A."/>
            <person name="Cande W.Z."/>
            <person name="Chen F."/>
            <person name="Cipriano M.J."/>
            <person name="Davids B.J."/>
            <person name="Dawson S.C."/>
            <person name="Elmendorf H.G."/>
            <person name="Hehl A.B."/>
            <person name="Holder M.E."/>
            <person name="Huse S.M."/>
            <person name="Kim U.U."/>
            <person name="Lasek-Nesselquist E."/>
            <person name="Manning G."/>
            <person name="Nigam A."/>
            <person name="Nixon J.E."/>
            <person name="Palm D."/>
            <person name="Passamaneck N.E."/>
            <person name="Prabhu A."/>
            <person name="Reich C.I."/>
            <person name="Reiner D.S."/>
            <person name="Samuelson J."/>
            <person name="Svard S.G."/>
            <person name="Sogin M.L."/>
        </authorList>
    </citation>
    <scope>NUCLEOTIDE SEQUENCE [LARGE SCALE GENOMIC DNA]</scope>
    <source>
        <strain evidence="8 9">WB C6</strain>
    </source>
</reference>